<comment type="caution">
    <text evidence="2">The sequence shown here is derived from an EMBL/GenBank/DDBJ whole genome shotgun (WGS) entry which is preliminary data.</text>
</comment>
<feature type="region of interest" description="Disordered" evidence="1">
    <location>
        <begin position="1"/>
        <end position="31"/>
    </location>
</feature>
<proteinExistence type="predicted"/>
<evidence type="ECO:0000313" key="2">
    <source>
        <dbReference type="EMBL" id="MFL2103806.1"/>
    </source>
</evidence>
<protein>
    <recommendedName>
        <fullName evidence="4">EF-hand domain-containing protein</fullName>
    </recommendedName>
</protein>
<reference evidence="2 3" key="1">
    <citation type="submission" date="2024-08" db="EMBL/GenBank/DDBJ databases">
        <authorList>
            <person name="Arias E."/>
        </authorList>
    </citation>
    <scope>NUCLEOTIDE SEQUENCE [LARGE SCALE GENOMIC DNA]</scope>
    <source>
        <strain evidence="2 3">FAM 24106</strain>
    </source>
</reference>
<dbReference type="RefSeq" id="WP_192982544.1">
    <property type="nucleotide sequence ID" value="NZ_JABUYJ010000020.1"/>
</dbReference>
<dbReference type="EMBL" id="JBGQQK010000043">
    <property type="protein sequence ID" value="MFL2103806.1"/>
    <property type="molecule type" value="Genomic_DNA"/>
</dbReference>
<keyword evidence="3" id="KW-1185">Reference proteome</keyword>
<dbReference type="PROSITE" id="PS00018">
    <property type="entry name" value="EF_HAND_1"/>
    <property type="match status" value="1"/>
</dbReference>
<dbReference type="InterPro" id="IPR018247">
    <property type="entry name" value="EF_Hand_1_Ca_BS"/>
</dbReference>
<organism evidence="2 3">
    <name type="scientific">Marinilactibacillus psychrotolerans</name>
    <dbReference type="NCBI Taxonomy" id="191770"/>
    <lineage>
        <taxon>Bacteria</taxon>
        <taxon>Bacillati</taxon>
        <taxon>Bacillota</taxon>
        <taxon>Bacilli</taxon>
        <taxon>Lactobacillales</taxon>
        <taxon>Carnobacteriaceae</taxon>
        <taxon>Marinilactibacillus</taxon>
    </lineage>
</organism>
<gene>
    <name evidence="2" type="ORF">ACEN37_11125</name>
</gene>
<name>A0ABW8UPU5_9LACT</name>
<evidence type="ECO:0000313" key="3">
    <source>
        <dbReference type="Proteomes" id="UP001625374"/>
    </source>
</evidence>
<dbReference type="Proteomes" id="UP001625374">
    <property type="component" value="Unassembled WGS sequence"/>
</dbReference>
<sequence>MDEFDNINPIESSTPSTPAEGDVSTVDANGNGTVTIDEIKSAGYSMPITSDH</sequence>
<evidence type="ECO:0008006" key="4">
    <source>
        <dbReference type="Google" id="ProtNLM"/>
    </source>
</evidence>
<accession>A0ABW8UPU5</accession>
<evidence type="ECO:0000256" key="1">
    <source>
        <dbReference type="SAM" id="MobiDB-lite"/>
    </source>
</evidence>